<dbReference type="Pfam" id="PF02803">
    <property type="entry name" value="Thiolase_C"/>
    <property type="match status" value="1"/>
</dbReference>
<dbReference type="PANTHER" id="PTHR18919:SF107">
    <property type="entry name" value="ACETYL-COA ACETYLTRANSFERASE, CYTOSOLIC"/>
    <property type="match status" value="1"/>
</dbReference>
<dbReference type="InterPro" id="IPR020616">
    <property type="entry name" value="Thiolase_N"/>
</dbReference>
<feature type="active site" description="Acyl-thioester intermediate" evidence="4">
    <location>
        <position position="91"/>
    </location>
</feature>
<evidence type="ECO:0000313" key="8">
    <source>
        <dbReference type="EMBL" id="RKF44991.1"/>
    </source>
</evidence>
<comment type="similarity">
    <text evidence="1 5">Belongs to the thiolase-like superfamily. Thiolase family.</text>
</comment>
<dbReference type="GO" id="GO:0003988">
    <property type="term" value="F:acetyl-CoA C-acyltransferase activity"/>
    <property type="evidence" value="ECO:0007669"/>
    <property type="project" value="UniProtKB-ARBA"/>
</dbReference>
<keyword evidence="3 5" id="KW-0012">Acyltransferase</keyword>
<feature type="domain" description="Thiolase N-terminal" evidence="6">
    <location>
        <begin position="11"/>
        <end position="255"/>
    </location>
</feature>
<dbReference type="SUPFAM" id="SSF53901">
    <property type="entry name" value="Thiolase-like"/>
    <property type="match status" value="2"/>
</dbReference>
<dbReference type="Proteomes" id="UP000283709">
    <property type="component" value="Unassembled WGS sequence"/>
</dbReference>
<gene>
    <name evidence="8" type="ORF">BCY88_27710</name>
</gene>
<evidence type="ECO:0000259" key="6">
    <source>
        <dbReference type="Pfam" id="PF00108"/>
    </source>
</evidence>
<reference evidence="8 9" key="1">
    <citation type="submission" date="2016-07" db="EMBL/GenBank/DDBJ databases">
        <title>Genome analysis of Burkholderia fungorum ES3-20.</title>
        <authorList>
            <person name="Xu D."/>
            <person name="Yao R."/>
            <person name="Zheng S."/>
        </authorList>
    </citation>
    <scope>NUCLEOTIDE SEQUENCE [LARGE SCALE GENOMIC DNA]</scope>
    <source>
        <strain evidence="8 9">ES3-20</strain>
    </source>
</reference>
<dbReference type="InterPro" id="IPR020610">
    <property type="entry name" value="Thiolase_AS"/>
</dbReference>
<dbReference type="CDD" id="cd00751">
    <property type="entry name" value="thiolase"/>
    <property type="match status" value="1"/>
</dbReference>
<feature type="active site" description="Proton acceptor" evidence="4">
    <location>
        <position position="373"/>
    </location>
</feature>
<sequence>MSLDARQAYLLDGRRTPFGKYRGALAALDSLQLGQHVIGEMIARHPGAARPDAALFGVVVQAGLGQNPARIAAVRAGVDPSTPALTLNSVCLASLEAVCDATRRIRGGEGNQYLVGGFDSMSHAARLAPGEFDPPDAPLRSALQNDGLSCAISGLSMGDLSEQCNRALGIGRQEQDEWAMLSQQRAARSVAFREENELVPIVCDGVRVSSDQGIRGDASLAAIAALKPAFSPDGTITAANASQMSDGASAGIVVSGAVVARQGNQPLARIVDWGWVAGPDATLHLKPAAAIRLLLQKQNLRVSDIDLYEINEAFASVAIASARELGLPADVVNVNGGAIAIGHPLGASGFRLLLTLALELRRRGARRGIASLCGGGGQGLAVLIENTGFQ</sequence>
<keyword evidence="2 5" id="KW-0808">Transferase</keyword>
<dbReference type="PIRSF" id="PIRSF000429">
    <property type="entry name" value="Ac-CoA_Ac_transf"/>
    <property type="match status" value="1"/>
</dbReference>
<dbReference type="AlphaFoldDB" id="A0A420GIP6"/>
<evidence type="ECO:0000259" key="7">
    <source>
        <dbReference type="Pfam" id="PF02803"/>
    </source>
</evidence>
<dbReference type="RefSeq" id="WP_120345576.1">
    <property type="nucleotide sequence ID" value="NZ_MCAS01000017.1"/>
</dbReference>
<name>A0A420GIP6_9BURK</name>
<evidence type="ECO:0000256" key="1">
    <source>
        <dbReference type="ARBA" id="ARBA00010982"/>
    </source>
</evidence>
<dbReference type="InterPro" id="IPR020613">
    <property type="entry name" value="Thiolase_CS"/>
</dbReference>
<dbReference type="InterPro" id="IPR016039">
    <property type="entry name" value="Thiolase-like"/>
</dbReference>
<feature type="active site" description="Proton acceptor" evidence="4">
    <location>
        <position position="343"/>
    </location>
</feature>
<dbReference type="PROSITE" id="PS00737">
    <property type="entry name" value="THIOLASE_2"/>
    <property type="match status" value="1"/>
</dbReference>
<evidence type="ECO:0000256" key="5">
    <source>
        <dbReference type="RuleBase" id="RU003557"/>
    </source>
</evidence>
<comment type="caution">
    <text evidence="8">The sequence shown here is derived from an EMBL/GenBank/DDBJ whole genome shotgun (WGS) entry which is preliminary data.</text>
</comment>
<protein>
    <submittedName>
        <fullName evidence="8">Acetyl-CoA acetyltransferase</fullName>
    </submittedName>
</protein>
<dbReference type="InterPro" id="IPR002155">
    <property type="entry name" value="Thiolase"/>
</dbReference>
<evidence type="ECO:0000256" key="4">
    <source>
        <dbReference type="PIRSR" id="PIRSR000429-1"/>
    </source>
</evidence>
<evidence type="ECO:0000313" key="9">
    <source>
        <dbReference type="Proteomes" id="UP000283709"/>
    </source>
</evidence>
<proteinExistence type="inferred from homology"/>
<accession>A0A420GIP6</accession>
<dbReference type="PROSITE" id="PS00099">
    <property type="entry name" value="THIOLASE_3"/>
    <property type="match status" value="1"/>
</dbReference>
<evidence type="ECO:0000256" key="3">
    <source>
        <dbReference type="ARBA" id="ARBA00023315"/>
    </source>
</evidence>
<dbReference type="OrthoDB" id="8951704at2"/>
<evidence type="ECO:0000256" key="2">
    <source>
        <dbReference type="ARBA" id="ARBA00022679"/>
    </source>
</evidence>
<organism evidence="8 9">
    <name type="scientific">Paraburkholderia fungorum</name>
    <dbReference type="NCBI Taxonomy" id="134537"/>
    <lineage>
        <taxon>Bacteria</taxon>
        <taxon>Pseudomonadati</taxon>
        <taxon>Pseudomonadota</taxon>
        <taxon>Betaproteobacteria</taxon>
        <taxon>Burkholderiales</taxon>
        <taxon>Burkholderiaceae</taxon>
        <taxon>Paraburkholderia</taxon>
    </lineage>
</organism>
<dbReference type="Gene3D" id="3.40.47.10">
    <property type="match status" value="1"/>
</dbReference>
<feature type="domain" description="Thiolase C-terminal" evidence="7">
    <location>
        <begin position="265"/>
        <end position="385"/>
    </location>
</feature>
<dbReference type="EMBL" id="MCAS01000017">
    <property type="protein sequence ID" value="RKF44991.1"/>
    <property type="molecule type" value="Genomic_DNA"/>
</dbReference>
<dbReference type="InterPro" id="IPR020617">
    <property type="entry name" value="Thiolase_C"/>
</dbReference>
<dbReference type="NCBIfam" id="TIGR01930">
    <property type="entry name" value="AcCoA-C-Actrans"/>
    <property type="match status" value="1"/>
</dbReference>
<dbReference type="PANTHER" id="PTHR18919">
    <property type="entry name" value="ACETYL-COA C-ACYLTRANSFERASE"/>
    <property type="match status" value="1"/>
</dbReference>
<dbReference type="Pfam" id="PF00108">
    <property type="entry name" value="Thiolase_N"/>
    <property type="match status" value="1"/>
</dbReference>